<name>A0A7J6G7A8_CANSA</name>
<dbReference type="AlphaFoldDB" id="A0A7J6G7A8"/>
<comment type="caution">
    <text evidence="5">The sequence shown here is derived from an EMBL/GenBank/DDBJ whole genome shotgun (WGS) entry which is preliminary data.</text>
</comment>
<evidence type="ECO:0000256" key="4">
    <source>
        <dbReference type="SAM" id="SignalP"/>
    </source>
</evidence>
<dbReference type="SUPFAM" id="SSF52266">
    <property type="entry name" value="SGNH hydrolase"/>
    <property type="match status" value="1"/>
</dbReference>
<feature type="region of interest" description="Disordered" evidence="3">
    <location>
        <begin position="29"/>
        <end position="84"/>
    </location>
</feature>
<dbReference type="GO" id="GO:0016788">
    <property type="term" value="F:hydrolase activity, acting on ester bonds"/>
    <property type="evidence" value="ECO:0007669"/>
    <property type="project" value="InterPro"/>
</dbReference>
<keyword evidence="4" id="KW-0732">Signal</keyword>
<evidence type="ECO:0000256" key="3">
    <source>
        <dbReference type="SAM" id="MobiDB-lite"/>
    </source>
</evidence>
<evidence type="ECO:0000313" key="5">
    <source>
        <dbReference type="EMBL" id="KAF4378727.1"/>
    </source>
</evidence>
<dbReference type="Proteomes" id="UP000583929">
    <property type="component" value="Unassembled WGS sequence"/>
</dbReference>
<protein>
    <submittedName>
        <fullName evidence="5">Uncharacterized protein</fullName>
    </submittedName>
</protein>
<evidence type="ECO:0000313" key="8">
    <source>
        <dbReference type="Proteomes" id="UP000583929"/>
    </source>
</evidence>
<dbReference type="EMBL" id="JAATIP010000071">
    <property type="protein sequence ID" value="KAF4378727.1"/>
    <property type="molecule type" value="Genomic_DNA"/>
</dbReference>
<evidence type="ECO:0000313" key="7">
    <source>
        <dbReference type="Proteomes" id="UP000525078"/>
    </source>
</evidence>
<feature type="chain" id="PRO_5036400420" evidence="4">
    <location>
        <begin position="27"/>
        <end position="446"/>
    </location>
</feature>
<dbReference type="Pfam" id="PF00657">
    <property type="entry name" value="Lipase_GDSL"/>
    <property type="match status" value="1"/>
</dbReference>
<dbReference type="PANTHER" id="PTHR22835">
    <property type="entry name" value="ZINC FINGER FYVE DOMAIN CONTAINING PROTEIN"/>
    <property type="match status" value="1"/>
</dbReference>
<dbReference type="EMBL" id="JAATIQ010000001">
    <property type="protein sequence ID" value="KAF4404878.1"/>
    <property type="molecule type" value="Genomic_DNA"/>
</dbReference>
<dbReference type="InterPro" id="IPR001087">
    <property type="entry name" value="GDSL"/>
</dbReference>
<comment type="similarity">
    <text evidence="1">Belongs to the 'GDSL' lipolytic enzyme family.</text>
</comment>
<keyword evidence="8" id="KW-1185">Reference proteome</keyword>
<accession>A0A7J6G7A8</accession>
<dbReference type="Proteomes" id="UP000525078">
    <property type="component" value="Unassembled WGS sequence"/>
</dbReference>
<organism evidence="5 7">
    <name type="scientific">Cannabis sativa</name>
    <name type="common">Hemp</name>
    <name type="synonym">Marijuana</name>
    <dbReference type="NCBI Taxonomy" id="3483"/>
    <lineage>
        <taxon>Eukaryota</taxon>
        <taxon>Viridiplantae</taxon>
        <taxon>Streptophyta</taxon>
        <taxon>Embryophyta</taxon>
        <taxon>Tracheophyta</taxon>
        <taxon>Spermatophyta</taxon>
        <taxon>Magnoliopsida</taxon>
        <taxon>eudicotyledons</taxon>
        <taxon>Gunneridae</taxon>
        <taxon>Pentapetalae</taxon>
        <taxon>rosids</taxon>
        <taxon>fabids</taxon>
        <taxon>Rosales</taxon>
        <taxon>Cannabaceae</taxon>
        <taxon>Cannabis</taxon>
    </lineage>
</organism>
<dbReference type="PANTHER" id="PTHR22835:SF532">
    <property type="entry name" value="SERINE-RICH ADHESIN FOR PLATELETS-LIKE ISOFORM X1"/>
    <property type="match status" value="1"/>
</dbReference>
<reference evidence="7 8" key="1">
    <citation type="journal article" date="2020" name="bioRxiv">
        <title>Sequence and annotation of 42 cannabis genomes reveals extensive copy number variation in cannabinoid synthesis and pathogen resistance genes.</title>
        <authorList>
            <person name="Mckernan K.J."/>
            <person name="Helbert Y."/>
            <person name="Kane L.T."/>
            <person name="Ebling H."/>
            <person name="Zhang L."/>
            <person name="Liu B."/>
            <person name="Eaton Z."/>
            <person name="Mclaughlin S."/>
            <person name="Kingan S."/>
            <person name="Baybayan P."/>
            <person name="Concepcion G."/>
            <person name="Jordan M."/>
            <person name="Riva A."/>
            <person name="Barbazuk W."/>
            <person name="Harkins T."/>
        </authorList>
    </citation>
    <scope>NUCLEOTIDE SEQUENCE [LARGE SCALE GENOMIC DNA]</scope>
    <source>
        <strain evidence="7 8">cv. Jamaican Lion 4</strain>
        <strain evidence="6">Father</strain>
        <strain evidence="5">Mother</strain>
        <tissue evidence="5">Leaf</tissue>
    </source>
</reference>
<gene>
    <name evidence="5" type="ORF">F8388_006178</name>
    <name evidence="6" type="ORF">G4B88_006264</name>
</gene>
<keyword evidence="2" id="KW-0325">Glycoprotein</keyword>
<dbReference type="Gene3D" id="3.40.50.1110">
    <property type="entry name" value="SGNH hydrolase"/>
    <property type="match status" value="1"/>
</dbReference>
<sequence length="446" mass="49615">MTTSNHLIQFQVGVFIILFSFSFSYTHTPPHEATPTSPPQQQSPPSPQKQSSPPPSSQRKSPPSPQKGSSSPPSSQHQSHSSQTTEEYKGCWSKVFAFGDSNTDTGNGYLVGGLKSFTNTSFSKSFYSSSSNGYLKGHRLSNGRLIVDHLTESLACPPLAAYKSPSVDINYSGSVNFAIAGTSTLSRDYFYNNNIGHTFMWSRVPESYRTEMTWFNNFLHERTQRHGSKACRKEMADTLFWVGGVGSNDYLRMYGSSVTSRMLTDLSIGHVSRILTSLLDQGALYIVVQGLPPLGCLPSQLSMCPLLDRDERGCSKAANNIVRAHNKLLQLRLDNIRRRYPHAMIAYADTYGAYEAILANYQKYHFKEPFRACCGSDEDGPFNFDVHCLCGASGTTICKNSGQYMSWDGIHFTDSMNGKLTDLFLNKGYCQPSFKELAKKKKQQVI</sequence>
<evidence type="ECO:0000313" key="6">
    <source>
        <dbReference type="EMBL" id="KAF4404878.1"/>
    </source>
</evidence>
<feature type="compositionally biased region" description="Pro residues" evidence="3">
    <location>
        <begin position="36"/>
        <end position="56"/>
    </location>
</feature>
<dbReference type="InterPro" id="IPR036514">
    <property type="entry name" value="SGNH_hydro_sf"/>
</dbReference>
<feature type="compositionally biased region" description="Low complexity" evidence="3">
    <location>
        <begin position="57"/>
        <end position="83"/>
    </location>
</feature>
<evidence type="ECO:0000256" key="2">
    <source>
        <dbReference type="ARBA" id="ARBA00023180"/>
    </source>
</evidence>
<evidence type="ECO:0000256" key="1">
    <source>
        <dbReference type="ARBA" id="ARBA00008668"/>
    </source>
</evidence>
<feature type="signal peptide" evidence="4">
    <location>
        <begin position="1"/>
        <end position="26"/>
    </location>
</feature>
<proteinExistence type="inferred from homology"/>